<dbReference type="GO" id="GO:0000209">
    <property type="term" value="P:protein polyubiquitination"/>
    <property type="evidence" value="ECO:0007669"/>
    <property type="project" value="TreeGrafter"/>
</dbReference>
<evidence type="ECO:0000256" key="8">
    <source>
        <dbReference type="ARBA" id="ARBA00044543"/>
    </source>
</evidence>
<dbReference type="InterPro" id="IPR003613">
    <property type="entry name" value="Ubox_domain"/>
</dbReference>
<sequence length="289" mass="33968">MSKHMYSTANLTDKELKEQGNRLFSLRRFEDAMNCYTKAIIKNPSVATYFTNRALCHLKMKRWDATCQDCRRALDIDTNHVKGHFFLGQALVELECYDEAIKHLHRASDLAREQKLNFGDDIAAQIRLARKKRWNVQEEKRIAQEIELQTYLNRLITEDMQRRIEALKIDDNNVNEEELSAKGAKIEEECNNYSSELNNLFSKMDERRRKRDVPDYLCGKISFEILNEPVITPSGITYEKKDIEEHLERVGHFDPVTRVKLTADQLIPNFTMKEVIDAFLQENEWALDY</sequence>
<dbReference type="Gene3D" id="6.10.140.2020">
    <property type="match status" value="1"/>
</dbReference>
<dbReference type="EMBL" id="CADEBD010000171">
    <property type="protein sequence ID" value="CAB3224383.1"/>
    <property type="molecule type" value="Genomic_DNA"/>
</dbReference>
<protein>
    <recommendedName>
        <fullName evidence="7">E3 ubiquitin-protein ligase CHIP</fullName>
        <ecNumber evidence="2">2.3.2.27</ecNumber>
    </recommendedName>
    <alternativeName>
        <fullName evidence="8">RING-type E3 ubiquitin transferase CHIP</fullName>
    </alternativeName>
</protein>
<evidence type="ECO:0000313" key="13">
    <source>
        <dbReference type="Proteomes" id="UP000494256"/>
    </source>
</evidence>
<name>A0A8S0YX88_ARCPL</name>
<dbReference type="InterPro" id="IPR011990">
    <property type="entry name" value="TPR-like_helical_dom_sf"/>
</dbReference>
<evidence type="ECO:0000256" key="2">
    <source>
        <dbReference type="ARBA" id="ARBA00012483"/>
    </source>
</evidence>
<dbReference type="GO" id="GO:0061630">
    <property type="term" value="F:ubiquitin protein ligase activity"/>
    <property type="evidence" value="ECO:0007669"/>
    <property type="project" value="UniProtKB-EC"/>
</dbReference>
<dbReference type="Proteomes" id="UP000494256">
    <property type="component" value="Unassembled WGS sequence"/>
</dbReference>
<proteinExistence type="predicted"/>
<evidence type="ECO:0000313" key="11">
    <source>
        <dbReference type="EMBL" id="CAB3229837.1"/>
    </source>
</evidence>
<keyword evidence="4" id="KW-0677">Repeat</keyword>
<dbReference type="GO" id="GO:0051087">
    <property type="term" value="F:protein-folding chaperone binding"/>
    <property type="evidence" value="ECO:0007669"/>
    <property type="project" value="TreeGrafter"/>
</dbReference>
<evidence type="ECO:0000256" key="4">
    <source>
        <dbReference type="ARBA" id="ARBA00022737"/>
    </source>
</evidence>
<dbReference type="SMART" id="SM00028">
    <property type="entry name" value="TPR"/>
    <property type="match status" value="3"/>
</dbReference>
<dbReference type="CDD" id="cd16654">
    <property type="entry name" value="RING-Ubox_CHIP"/>
    <property type="match status" value="1"/>
</dbReference>
<dbReference type="OrthoDB" id="629492at2759"/>
<dbReference type="InterPro" id="IPR019734">
    <property type="entry name" value="TPR_rpt"/>
</dbReference>
<comment type="caution">
    <text evidence="10">The sequence shown here is derived from an EMBL/GenBank/DDBJ whole genome shotgun (WGS) entry which is preliminary data.</text>
</comment>
<keyword evidence="6" id="KW-0802">TPR repeat</keyword>
<evidence type="ECO:0000256" key="6">
    <source>
        <dbReference type="ARBA" id="ARBA00022803"/>
    </source>
</evidence>
<dbReference type="PROSITE" id="PS51698">
    <property type="entry name" value="U_BOX"/>
    <property type="match status" value="1"/>
</dbReference>
<dbReference type="SUPFAM" id="SSF57850">
    <property type="entry name" value="RING/U-box"/>
    <property type="match status" value="1"/>
</dbReference>
<keyword evidence="5" id="KW-0833">Ubl conjugation pathway</keyword>
<evidence type="ECO:0000256" key="5">
    <source>
        <dbReference type="ARBA" id="ARBA00022786"/>
    </source>
</evidence>
<keyword evidence="3" id="KW-0808">Transferase</keyword>
<dbReference type="Pfam" id="PF18391">
    <property type="entry name" value="CHIP_TPR_N"/>
    <property type="match status" value="1"/>
</dbReference>
<dbReference type="SUPFAM" id="SSF48452">
    <property type="entry name" value="TPR-like"/>
    <property type="match status" value="1"/>
</dbReference>
<dbReference type="GO" id="GO:0045862">
    <property type="term" value="P:positive regulation of proteolysis"/>
    <property type="evidence" value="ECO:0007669"/>
    <property type="project" value="TreeGrafter"/>
</dbReference>
<dbReference type="Pfam" id="PF12895">
    <property type="entry name" value="ANAPC3"/>
    <property type="match status" value="1"/>
</dbReference>
<dbReference type="Proteomes" id="UP000494106">
    <property type="component" value="Unassembled WGS sequence"/>
</dbReference>
<reference evidence="12 13" key="1">
    <citation type="submission" date="2020-04" db="EMBL/GenBank/DDBJ databases">
        <authorList>
            <person name="Wallbank WR R."/>
            <person name="Pardo Diaz C."/>
            <person name="Kozak K."/>
            <person name="Martin S."/>
            <person name="Jiggins C."/>
            <person name="Moest M."/>
            <person name="Warren A I."/>
            <person name="Byers J.R.P. K."/>
            <person name="Montejo-Kovacevich G."/>
            <person name="Yen C E."/>
        </authorList>
    </citation>
    <scope>NUCLEOTIDE SEQUENCE [LARGE SCALE GENOMIC DNA]</scope>
</reference>
<dbReference type="SMART" id="SM00504">
    <property type="entry name" value="Ubox"/>
    <property type="match status" value="1"/>
</dbReference>
<accession>A0A8S0YX88</accession>
<dbReference type="InterPro" id="IPR045202">
    <property type="entry name" value="CHIP_RING-Ubox"/>
</dbReference>
<feature type="domain" description="U-box" evidence="9">
    <location>
        <begin position="212"/>
        <end position="286"/>
    </location>
</feature>
<evidence type="ECO:0000256" key="7">
    <source>
        <dbReference type="ARBA" id="ARBA00044534"/>
    </source>
</evidence>
<dbReference type="Pfam" id="PF04564">
    <property type="entry name" value="U-box"/>
    <property type="match status" value="1"/>
</dbReference>
<dbReference type="FunFam" id="3.30.40.10:FF:000124">
    <property type="entry name" value="STIP1 homology and U box-containing protein 1"/>
    <property type="match status" value="1"/>
</dbReference>
<dbReference type="Gene3D" id="3.30.40.10">
    <property type="entry name" value="Zinc/RING finger domain, C3HC4 (zinc finger)"/>
    <property type="match status" value="1"/>
</dbReference>
<evidence type="ECO:0000259" key="9">
    <source>
        <dbReference type="PROSITE" id="PS51698"/>
    </source>
</evidence>
<dbReference type="PANTHER" id="PTHR46803">
    <property type="entry name" value="E3 UBIQUITIN-PROTEIN LIGASE CHIP"/>
    <property type="match status" value="1"/>
</dbReference>
<evidence type="ECO:0000256" key="1">
    <source>
        <dbReference type="ARBA" id="ARBA00000900"/>
    </source>
</evidence>
<dbReference type="AlphaFoldDB" id="A0A8S0YX88"/>
<dbReference type="GO" id="GO:0043161">
    <property type="term" value="P:proteasome-mediated ubiquitin-dependent protein catabolic process"/>
    <property type="evidence" value="ECO:0007669"/>
    <property type="project" value="TreeGrafter"/>
</dbReference>
<dbReference type="Gene3D" id="1.25.40.10">
    <property type="entry name" value="Tetratricopeptide repeat domain"/>
    <property type="match status" value="1"/>
</dbReference>
<dbReference type="EMBL" id="CADEBC010000426">
    <property type="protein sequence ID" value="CAB3229837.1"/>
    <property type="molecule type" value="Genomic_DNA"/>
</dbReference>
<gene>
    <name evidence="10" type="ORF">APLA_LOCUS1928</name>
    <name evidence="11" type="ORF">APLA_LOCUS3966</name>
</gene>
<dbReference type="PANTHER" id="PTHR46803:SF2">
    <property type="entry name" value="E3 UBIQUITIN-PROTEIN LIGASE CHIP"/>
    <property type="match status" value="1"/>
</dbReference>
<dbReference type="GO" id="GO:0030018">
    <property type="term" value="C:Z disc"/>
    <property type="evidence" value="ECO:0007669"/>
    <property type="project" value="TreeGrafter"/>
</dbReference>
<dbReference type="InterPro" id="IPR013083">
    <property type="entry name" value="Znf_RING/FYVE/PHD"/>
</dbReference>
<dbReference type="GO" id="GO:0071218">
    <property type="term" value="P:cellular response to misfolded protein"/>
    <property type="evidence" value="ECO:0007669"/>
    <property type="project" value="TreeGrafter"/>
</dbReference>
<dbReference type="InterPro" id="IPR041312">
    <property type="entry name" value="CHIP_TPR_N"/>
</dbReference>
<keyword evidence="12" id="KW-1185">Reference proteome</keyword>
<organism evidence="10 13">
    <name type="scientific">Arctia plantaginis</name>
    <name type="common">Wood tiger moth</name>
    <name type="synonym">Phalaena plantaginis</name>
    <dbReference type="NCBI Taxonomy" id="874455"/>
    <lineage>
        <taxon>Eukaryota</taxon>
        <taxon>Metazoa</taxon>
        <taxon>Ecdysozoa</taxon>
        <taxon>Arthropoda</taxon>
        <taxon>Hexapoda</taxon>
        <taxon>Insecta</taxon>
        <taxon>Pterygota</taxon>
        <taxon>Neoptera</taxon>
        <taxon>Endopterygota</taxon>
        <taxon>Lepidoptera</taxon>
        <taxon>Glossata</taxon>
        <taxon>Ditrysia</taxon>
        <taxon>Noctuoidea</taxon>
        <taxon>Erebidae</taxon>
        <taxon>Arctiinae</taxon>
        <taxon>Arctia</taxon>
    </lineage>
</organism>
<evidence type="ECO:0000256" key="3">
    <source>
        <dbReference type="ARBA" id="ARBA00022679"/>
    </source>
</evidence>
<evidence type="ECO:0000313" key="10">
    <source>
        <dbReference type="EMBL" id="CAB3224383.1"/>
    </source>
</evidence>
<dbReference type="GO" id="GO:0006515">
    <property type="term" value="P:protein quality control for misfolded or incompletely synthesized proteins"/>
    <property type="evidence" value="ECO:0007669"/>
    <property type="project" value="TreeGrafter"/>
</dbReference>
<comment type="catalytic activity">
    <reaction evidence="1">
        <text>S-ubiquitinyl-[E2 ubiquitin-conjugating enzyme]-L-cysteine + [acceptor protein]-L-lysine = [E2 ubiquitin-conjugating enzyme]-L-cysteine + N(6)-ubiquitinyl-[acceptor protein]-L-lysine.</text>
        <dbReference type="EC" id="2.3.2.27"/>
    </reaction>
</comment>
<evidence type="ECO:0000313" key="12">
    <source>
        <dbReference type="Proteomes" id="UP000494106"/>
    </source>
</evidence>
<dbReference type="EC" id="2.3.2.27" evidence="2"/>